<dbReference type="OMA" id="GIHKFGS"/>
<dbReference type="AlphaFoldDB" id="A0A665VXV8"/>
<keyword evidence="7" id="KW-0732">Signal</keyword>
<gene>
    <name evidence="10" type="primary">LOC115041061</name>
</gene>
<dbReference type="InterPro" id="IPR027231">
    <property type="entry name" value="Semaphorin"/>
</dbReference>
<dbReference type="InterPro" id="IPR001627">
    <property type="entry name" value="Semap_dom"/>
</dbReference>
<reference evidence="10" key="3">
    <citation type="submission" date="2025-09" db="UniProtKB">
        <authorList>
            <consortium name="Ensembl"/>
        </authorList>
    </citation>
    <scope>IDENTIFICATION</scope>
</reference>
<dbReference type="Pfam" id="PF01437">
    <property type="entry name" value="PSI"/>
    <property type="match status" value="1"/>
</dbReference>
<dbReference type="PROSITE" id="PS50835">
    <property type="entry name" value="IG_LIKE"/>
    <property type="match status" value="1"/>
</dbReference>
<keyword evidence="5" id="KW-0325">Glycoprotein</keyword>
<dbReference type="GO" id="GO:0043931">
    <property type="term" value="P:ossification involved in bone maturation"/>
    <property type="evidence" value="ECO:0007669"/>
    <property type="project" value="TreeGrafter"/>
</dbReference>
<dbReference type="Gene3D" id="3.30.1680.10">
    <property type="entry name" value="ligand-binding face of the semaphorins, domain 2"/>
    <property type="match status" value="1"/>
</dbReference>
<feature type="chain" id="PRO_5025437366" evidence="7">
    <location>
        <begin position="22"/>
        <end position="632"/>
    </location>
</feature>
<comment type="similarity">
    <text evidence="2">Belongs to the semaphorin family.</text>
</comment>
<dbReference type="PROSITE" id="PS51004">
    <property type="entry name" value="SEMA"/>
    <property type="match status" value="1"/>
</dbReference>
<dbReference type="GO" id="GO:0005886">
    <property type="term" value="C:plasma membrane"/>
    <property type="evidence" value="ECO:0007669"/>
    <property type="project" value="TreeGrafter"/>
</dbReference>
<dbReference type="GO" id="GO:0071526">
    <property type="term" value="P:semaphorin-plexin signaling pathway"/>
    <property type="evidence" value="ECO:0007669"/>
    <property type="project" value="TreeGrafter"/>
</dbReference>
<dbReference type="GO" id="GO:0030335">
    <property type="term" value="P:positive regulation of cell migration"/>
    <property type="evidence" value="ECO:0007669"/>
    <property type="project" value="TreeGrafter"/>
</dbReference>
<dbReference type="InterPro" id="IPR002165">
    <property type="entry name" value="Plexin_repeat"/>
</dbReference>
<dbReference type="SMART" id="SM00423">
    <property type="entry name" value="PSI"/>
    <property type="match status" value="1"/>
</dbReference>
<keyword evidence="3" id="KW-0472">Membrane</keyword>
<dbReference type="PANTHER" id="PTHR11036">
    <property type="entry name" value="SEMAPHORIN"/>
    <property type="match status" value="1"/>
</dbReference>
<feature type="domain" description="Sema" evidence="9">
    <location>
        <begin position="28"/>
        <end position="460"/>
    </location>
</feature>
<dbReference type="SUPFAM" id="SSF103575">
    <property type="entry name" value="Plexin repeat"/>
    <property type="match status" value="1"/>
</dbReference>
<comment type="subcellular location">
    <subcellularLocation>
        <location evidence="1">Membrane</location>
    </subcellularLocation>
</comment>
<dbReference type="Gene3D" id="2.60.40.10">
    <property type="entry name" value="Immunoglobulins"/>
    <property type="match status" value="1"/>
</dbReference>
<dbReference type="GO" id="GO:0005615">
    <property type="term" value="C:extracellular space"/>
    <property type="evidence" value="ECO:0007669"/>
    <property type="project" value="TreeGrafter"/>
</dbReference>
<dbReference type="InterPro" id="IPR036179">
    <property type="entry name" value="Ig-like_dom_sf"/>
</dbReference>
<evidence type="ECO:0000256" key="2">
    <source>
        <dbReference type="ARBA" id="ARBA00009492"/>
    </source>
</evidence>
<dbReference type="InterPro" id="IPR013783">
    <property type="entry name" value="Ig-like_fold"/>
</dbReference>
<dbReference type="GeneID" id="115041061"/>
<dbReference type="Proteomes" id="UP000472264">
    <property type="component" value="Chromosome 3"/>
</dbReference>
<sequence length="632" mass="71588">MRVSVWIGSLILPWFWTFGESNFKYSPRISFSASEISLKRFPLPENDALVQIVLQRQNNAVTAVGRTHVYKIIQNPQKAAAANRTVIWKNCGSQNDCSYNITMVHQRQHADQLFVCGTKAAETFCCDMDLHDDQPLSCRSSESTKNIQHSIRTFTIKEGEPSALFSKNGDESLYITHSGSQGQVGIHKFGKDRVGPSKSVKEQYYLDLVISRREDSLQDKVYAFYKEKNTKEGLLSDLWLPFVTQVCMADIGGPKNQLQFKWTSEMHARLFCGNASSKQHFSELVDVSTVQAERWQDTRVYALFRNEWNMSAVCVYTIKDINQVFMKSPFKGNQADQKRKCVEDSTKFPLDVMVKIEKASELEDLIHPVHNSGPLLMNHHIYTRIHADSSQKNKNEQHTVLFLALNNGAIHKVIETPSQAIVIAEYHQLNPKDHILSIILQPTSKMLYVNSRRELIQLHAANCSKYGDTCEDCVLARDPYCGWNGTKCTAETHETLQNVSSGNYAICRESTKKALRSTHERQTGGTTKTPATVRLPGKAKYFLQCPMTSKHAKYTWHHNKETKTCRSTNQDCLFLIDSMAPQQEGSYRCESKENGYTKVLAQVDLQLDNEAPRPPSVLAVCLSLLAALLVLM</sequence>
<feature type="signal peptide" evidence="7">
    <location>
        <begin position="1"/>
        <end position="21"/>
    </location>
</feature>
<dbReference type="Gene3D" id="2.130.10.10">
    <property type="entry name" value="YVTN repeat-like/Quinoprotein amine dehydrogenase"/>
    <property type="match status" value="1"/>
</dbReference>
<dbReference type="InterPro" id="IPR036352">
    <property type="entry name" value="Semap_dom_sf"/>
</dbReference>
<evidence type="ECO:0000259" key="8">
    <source>
        <dbReference type="PROSITE" id="PS50835"/>
    </source>
</evidence>
<reference evidence="10" key="2">
    <citation type="submission" date="2025-08" db="UniProtKB">
        <authorList>
            <consortium name="Ensembl"/>
        </authorList>
    </citation>
    <scope>IDENTIFICATION</scope>
</reference>
<dbReference type="PANTHER" id="PTHR11036:SF144">
    <property type="entry name" value="SEMAPHORIN-7A-LIKE"/>
    <property type="match status" value="1"/>
</dbReference>
<evidence type="ECO:0000256" key="1">
    <source>
        <dbReference type="ARBA" id="ARBA00004370"/>
    </source>
</evidence>
<evidence type="ECO:0000313" key="11">
    <source>
        <dbReference type="Proteomes" id="UP000472264"/>
    </source>
</evidence>
<dbReference type="GO" id="GO:0000122">
    <property type="term" value="P:negative regulation of transcription by RNA polymerase II"/>
    <property type="evidence" value="ECO:0007669"/>
    <property type="project" value="TreeGrafter"/>
</dbReference>
<protein>
    <submittedName>
        <fullName evidence="10">Semaphorin-7A-like</fullName>
    </submittedName>
</protein>
<dbReference type="InterPro" id="IPR007110">
    <property type="entry name" value="Ig-like_dom"/>
</dbReference>
<dbReference type="InterPro" id="IPR015943">
    <property type="entry name" value="WD40/YVTN_repeat-like_dom_sf"/>
</dbReference>
<evidence type="ECO:0000259" key="9">
    <source>
        <dbReference type="PROSITE" id="PS51004"/>
    </source>
</evidence>
<dbReference type="SUPFAM" id="SSF48726">
    <property type="entry name" value="Immunoglobulin"/>
    <property type="match status" value="1"/>
</dbReference>
<dbReference type="RefSeq" id="XP_029354207.1">
    <property type="nucleotide sequence ID" value="XM_029498347.1"/>
</dbReference>
<keyword evidence="11" id="KW-1185">Reference proteome</keyword>
<dbReference type="Ensembl" id="ENSENLT00000037237.1">
    <property type="protein sequence ID" value="ENSENLP00000036277.1"/>
    <property type="gene ID" value="ENSENLG00000015768.1"/>
</dbReference>
<dbReference type="GO" id="GO:0007411">
    <property type="term" value="P:axon guidance"/>
    <property type="evidence" value="ECO:0007669"/>
    <property type="project" value="TreeGrafter"/>
</dbReference>
<keyword evidence="4" id="KW-1015">Disulfide bond</keyword>
<dbReference type="FunFam" id="2.60.40.10:FF:001170">
    <property type="entry name" value="Sema domain, immunoglobulin domain (Ig), short basic domain, secreted, (Semaphorin) 3F"/>
    <property type="match status" value="1"/>
</dbReference>
<evidence type="ECO:0000256" key="5">
    <source>
        <dbReference type="ARBA" id="ARBA00023180"/>
    </source>
</evidence>
<dbReference type="Pfam" id="PF01403">
    <property type="entry name" value="Sema"/>
    <property type="match status" value="1"/>
</dbReference>
<dbReference type="GO" id="GO:0045499">
    <property type="term" value="F:chemorepellent activity"/>
    <property type="evidence" value="ECO:0007669"/>
    <property type="project" value="TreeGrafter"/>
</dbReference>
<proteinExistence type="inferred from homology"/>
<evidence type="ECO:0000256" key="4">
    <source>
        <dbReference type="ARBA" id="ARBA00023157"/>
    </source>
</evidence>
<dbReference type="OrthoDB" id="9988752at2759"/>
<dbReference type="InParanoid" id="A0A665VXV8"/>
<feature type="domain" description="Ig-like" evidence="8">
    <location>
        <begin position="537"/>
        <end position="606"/>
    </location>
</feature>
<accession>A0A665VXV8</accession>
<organism evidence="10 11">
    <name type="scientific">Echeneis naucrates</name>
    <name type="common">Live sharksucker</name>
    <dbReference type="NCBI Taxonomy" id="173247"/>
    <lineage>
        <taxon>Eukaryota</taxon>
        <taxon>Metazoa</taxon>
        <taxon>Chordata</taxon>
        <taxon>Craniata</taxon>
        <taxon>Vertebrata</taxon>
        <taxon>Euteleostomi</taxon>
        <taxon>Actinopterygii</taxon>
        <taxon>Neopterygii</taxon>
        <taxon>Teleostei</taxon>
        <taxon>Neoteleostei</taxon>
        <taxon>Acanthomorphata</taxon>
        <taxon>Carangaria</taxon>
        <taxon>Carangiformes</taxon>
        <taxon>Echeneidae</taxon>
        <taxon>Echeneis</taxon>
    </lineage>
</organism>
<name>A0A665VXV8_ECHNA</name>
<evidence type="ECO:0000256" key="6">
    <source>
        <dbReference type="PROSITE-ProRule" id="PRU00352"/>
    </source>
</evidence>
<evidence type="ECO:0000256" key="3">
    <source>
        <dbReference type="ARBA" id="ARBA00023136"/>
    </source>
</evidence>
<evidence type="ECO:0000256" key="7">
    <source>
        <dbReference type="SAM" id="SignalP"/>
    </source>
</evidence>
<dbReference type="InterPro" id="IPR016201">
    <property type="entry name" value="PSI"/>
</dbReference>
<comment type="caution">
    <text evidence="6">Lacks conserved residue(s) required for the propagation of feature annotation.</text>
</comment>
<evidence type="ECO:0000313" key="10">
    <source>
        <dbReference type="Ensembl" id="ENSENLP00000036277.1"/>
    </source>
</evidence>
<reference evidence="10" key="1">
    <citation type="submission" date="2021-04" db="EMBL/GenBank/DDBJ databases">
        <authorList>
            <consortium name="Wellcome Sanger Institute Data Sharing"/>
        </authorList>
    </citation>
    <scope>NUCLEOTIDE SEQUENCE [LARGE SCALE GENOMIC DNA]</scope>
</reference>
<dbReference type="SMART" id="SM00630">
    <property type="entry name" value="Sema"/>
    <property type="match status" value="1"/>
</dbReference>
<dbReference type="GO" id="GO:0001755">
    <property type="term" value="P:neural crest cell migration"/>
    <property type="evidence" value="ECO:0007669"/>
    <property type="project" value="TreeGrafter"/>
</dbReference>
<dbReference type="GO" id="GO:0030215">
    <property type="term" value="F:semaphorin receptor binding"/>
    <property type="evidence" value="ECO:0007669"/>
    <property type="project" value="InterPro"/>
</dbReference>
<dbReference type="SUPFAM" id="SSF101912">
    <property type="entry name" value="Sema domain"/>
    <property type="match status" value="1"/>
</dbReference>